<dbReference type="EMBL" id="CP053540">
    <property type="protein sequence ID" value="WOB45027.1"/>
    <property type="molecule type" value="Genomic_DNA"/>
</dbReference>
<feature type="coiled-coil region" evidence="1">
    <location>
        <begin position="11"/>
        <end position="45"/>
    </location>
</feature>
<reference evidence="3" key="1">
    <citation type="submission" date="2020-05" db="EMBL/GenBank/DDBJ databases">
        <authorList>
            <person name="Zhu T."/>
            <person name="Keshari N."/>
            <person name="Lu X."/>
        </authorList>
    </citation>
    <scope>NUCLEOTIDE SEQUENCE</scope>
    <source>
        <strain evidence="3">NK1-22</strain>
    </source>
</reference>
<accession>A0AA97BN53</accession>
<feature type="transmembrane region" description="Helical" evidence="2">
    <location>
        <begin position="56"/>
        <end position="77"/>
    </location>
</feature>
<evidence type="ECO:0000313" key="3">
    <source>
        <dbReference type="EMBL" id="WOB45027.1"/>
    </source>
</evidence>
<keyword evidence="2" id="KW-0472">Membrane</keyword>
<dbReference type="KEGG" id="tog:HNI00_19140"/>
<gene>
    <name evidence="3" type="ORF">HNI00_19140</name>
</gene>
<dbReference type="AlphaFoldDB" id="A0AA97BN53"/>
<proteinExistence type="predicted"/>
<evidence type="ECO:0000256" key="1">
    <source>
        <dbReference type="SAM" id="Coils"/>
    </source>
</evidence>
<organism evidence="3">
    <name type="scientific">Thermoleptolyngbya oregonensis NK1-22</name>
    <dbReference type="NCBI Taxonomy" id="2547457"/>
    <lineage>
        <taxon>Bacteria</taxon>
        <taxon>Bacillati</taxon>
        <taxon>Cyanobacteriota</taxon>
        <taxon>Cyanophyceae</taxon>
        <taxon>Oculatellales</taxon>
        <taxon>Oculatellaceae</taxon>
        <taxon>Thermoleptolyngbya</taxon>
    </lineage>
</organism>
<keyword evidence="1" id="KW-0175">Coiled coil</keyword>
<evidence type="ECO:0008006" key="4">
    <source>
        <dbReference type="Google" id="ProtNLM"/>
    </source>
</evidence>
<sequence>MQATDTSDSFQKAVLERLDNLKVELDSLKVDVDGLKQELGETNVRVDAYQKASNQVVNLAFGLIATATLTIIASTVLR</sequence>
<keyword evidence="2" id="KW-1133">Transmembrane helix</keyword>
<protein>
    <recommendedName>
        <fullName evidence="4">DUF1640 domain-containing protein</fullName>
    </recommendedName>
</protein>
<keyword evidence="2" id="KW-0812">Transmembrane</keyword>
<name>A0AA97BN53_9CYAN</name>
<dbReference type="RefSeq" id="WP_316788532.1">
    <property type="nucleotide sequence ID" value="NZ_CP053540.1"/>
</dbReference>
<evidence type="ECO:0000256" key="2">
    <source>
        <dbReference type="SAM" id="Phobius"/>
    </source>
</evidence>